<proteinExistence type="predicted"/>
<dbReference type="Gene3D" id="3.30.1330.40">
    <property type="entry name" value="RutC-like"/>
    <property type="match status" value="1"/>
</dbReference>
<protein>
    <recommendedName>
        <fullName evidence="3">RidA family protein</fullName>
    </recommendedName>
</protein>
<dbReference type="EMBL" id="MGGL01000004">
    <property type="protein sequence ID" value="OGM27570.1"/>
    <property type="molecule type" value="Genomic_DNA"/>
</dbReference>
<evidence type="ECO:0000313" key="1">
    <source>
        <dbReference type="EMBL" id="OGM27570.1"/>
    </source>
</evidence>
<dbReference type="SUPFAM" id="SSF55298">
    <property type="entry name" value="YjgF-like"/>
    <property type="match status" value="1"/>
</dbReference>
<dbReference type="CDD" id="cd00448">
    <property type="entry name" value="YjgF_YER057c_UK114_family"/>
    <property type="match status" value="1"/>
</dbReference>
<accession>A0A1F7YK46</accession>
<gene>
    <name evidence="1" type="ORF">A2628_02165</name>
</gene>
<dbReference type="GO" id="GO:0005829">
    <property type="term" value="C:cytosol"/>
    <property type="evidence" value="ECO:0007669"/>
    <property type="project" value="TreeGrafter"/>
</dbReference>
<dbReference type="InterPro" id="IPR006175">
    <property type="entry name" value="YjgF/YER057c/UK114"/>
</dbReference>
<dbReference type="InterPro" id="IPR035959">
    <property type="entry name" value="RutC-like_sf"/>
</dbReference>
<evidence type="ECO:0000313" key="2">
    <source>
        <dbReference type="Proteomes" id="UP000179221"/>
    </source>
</evidence>
<dbReference type="GO" id="GO:0019239">
    <property type="term" value="F:deaminase activity"/>
    <property type="evidence" value="ECO:0007669"/>
    <property type="project" value="TreeGrafter"/>
</dbReference>
<dbReference type="Proteomes" id="UP000179221">
    <property type="component" value="Unassembled WGS sequence"/>
</dbReference>
<sequence>MADLPFTPFIETKDLVFFSGKIEFTPRGKVLEGMIAERISQTMNNILVELKYAGLDASNIVFAQVFLTDMENYQEFNDEYIKHLVKLYPARFVVAVKKLPLGAKN</sequence>
<dbReference type="AlphaFoldDB" id="A0A1F7YK46"/>
<comment type="caution">
    <text evidence="1">The sequence shown here is derived from an EMBL/GenBank/DDBJ whole genome shotgun (WGS) entry which is preliminary data.</text>
</comment>
<organism evidence="1 2">
    <name type="scientific">Candidatus Woesebacteria bacterium RIFCSPHIGHO2_01_FULL_40_22</name>
    <dbReference type="NCBI Taxonomy" id="1802499"/>
    <lineage>
        <taxon>Bacteria</taxon>
        <taxon>Candidatus Woeseibacteriota</taxon>
    </lineage>
</organism>
<evidence type="ECO:0008006" key="3">
    <source>
        <dbReference type="Google" id="ProtNLM"/>
    </source>
</evidence>
<dbReference type="PANTHER" id="PTHR11803">
    <property type="entry name" value="2-IMINOBUTANOATE/2-IMINOPROPANOATE DEAMINASE RIDA"/>
    <property type="match status" value="1"/>
</dbReference>
<dbReference type="Pfam" id="PF01042">
    <property type="entry name" value="Ribonuc_L-PSP"/>
    <property type="match status" value="1"/>
</dbReference>
<name>A0A1F7YK46_9BACT</name>
<reference evidence="1 2" key="1">
    <citation type="journal article" date="2016" name="Nat. Commun.">
        <title>Thousands of microbial genomes shed light on interconnected biogeochemical processes in an aquifer system.</title>
        <authorList>
            <person name="Anantharaman K."/>
            <person name="Brown C.T."/>
            <person name="Hug L.A."/>
            <person name="Sharon I."/>
            <person name="Castelle C.J."/>
            <person name="Probst A.J."/>
            <person name="Thomas B.C."/>
            <person name="Singh A."/>
            <person name="Wilkins M.J."/>
            <person name="Karaoz U."/>
            <person name="Brodie E.L."/>
            <person name="Williams K.H."/>
            <person name="Hubbard S.S."/>
            <person name="Banfield J.F."/>
        </authorList>
    </citation>
    <scope>NUCLEOTIDE SEQUENCE [LARGE SCALE GENOMIC DNA]</scope>
</reference>
<dbReference type="PANTHER" id="PTHR11803:SF59">
    <property type="entry name" value="ENDORIBONUCLEASE"/>
    <property type="match status" value="1"/>
</dbReference>